<organism evidence="2 3">
    <name type="scientific">Aldrovandia affinis</name>
    <dbReference type="NCBI Taxonomy" id="143900"/>
    <lineage>
        <taxon>Eukaryota</taxon>
        <taxon>Metazoa</taxon>
        <taxon>Chordata</taxon>
        <taxon>Craniata</taxon>
        <taxon>Vertebrata</taxon>
        <taxon>Euteleostomi</taxon>
        <taxon>Actinopterygii</taxon>
        <taxon>Neopterygii</taxon>
        <taxon>Teleostei</taxon>
        <taxon>Notacanthiformes</taxon>
        <taxon>Halosauridae</taxon>
        <taxon>Aldrovandia</taxon>
    </lineage>
</organism>
<name>A0AAD7RQ66_9TELE</name>
<protein>
    <recommendedName>
        <fullName evidence="1">HAT C-terminal dimerisation domain-containing protein</fullName>
    </recommendedName>
</protein>
<dbReference type="Proteomes" id="UP001221898">
    <property type="component" value="Unassembled WGS sequence"/>
</dbReference>
<evidence type="ECO:0000313" key="2">
    <source>
        <dbReference type="EMBL" id="KAJ8388277.1"/>
    </source>
</evidence>
<dbReference type="InterPro" id="IPR008906">
    <property type="entry name" value="HATC_C_dom"/>
</dbReference>
<dbReference type="PANTHER" id="PTHR47611">
    <property type="entry name" value="HAT DIMERISATION DOMAIN, C-TERMINAL"/>
    <property type="match status" value="1"/>
</dbReference>
<dbReference type="PANTHER" id="PTHR47611:SF3">
    <property type="entry name" value="HAT C-TERMINAL DIMERISATION DOMAIN-CONTAINING PROTEIN"/>
    <property type="match status" value="1"/>
</dbReference>
<dbReference type="SUPFAM" id="SSF53098">
    <property type="entry name" value="Ribonuclease H-like"/>
    <property type="match status" value="1"/>
</dbReference>
<dbReference type="AlphaFoldDB" id="A0AAD7RQ66"/>
<comment type="caution">
    <text evidence="2">The sequence shown here is derived from an EMBL/GenBank/DDBJ whole genome shotgun (WGS) entry which is preliminary data.</text>
</comment>
<evidence type="ECO:0000259" key="1">
    <source>
        <dbReference type="Pfam" id="PF05699"/>
    </source>
</evidence>
<keyword evidence="3" id="KW-1185">Reference proteome</keyword>
<reference evidence="2" key="1">
    <citation type="journal article" date="2023" name="Science">
        <title>Genome structures resolve the early diversification of teleost fishes.</title>
        <authorList>
            <person name="Parey E."/>
            <person name="Louis A."/>
            <person name="Montfort J."/>
            <person name="Bouchez O."/>
            <person name="Roques C."/>
            <person name="Iampietro C."/>
            <person name="Lluch J."/>
            <person name="Castinel A."/>
            <person name="Donnadieu C."/>
            <person name="Desvignes T."/>
            <person name="Floi Bucao C."/>
            <person name="Jouanno E."/>
            <person name="Wen M."/>
            <person name="Mejri S."/>
            <person name="Dirks R."/>
            <person name="Jansen H."/>
            <person name="Henkel C."/>
            <person name="Chen W.J."/>
            <person name="Zahm M."/>
            <person name="Cabau C."/>
            <person name="Klopp C."/>
            <person name="Thompson A.W."/>
            <person name="Robinson-Rechavi M."/>
            <person name="Braasch I."/>
            <person name="Lecointre G."/>
            <person name="Bobe J."/>
            <person name="Postlethwait J.H."/>
            <person name="Berthelot C."/>
            <person name="Roest Crollius H."/>
            <person name="Guiguen Y."/>
        </authorList>
    </citation>
    <scope>NUCLEOTIDE SEQUENCE</scope>
    <source>
        <strain evidence="2">NC1722</strain>
    </source>
</reference>
<feature type="domain" description="HAT C-terminal dimerisation" evidence="1">
    <location>
        <begin position="22"/>
        <end position="103"/>
    </location>
</feature>
<accession>A0AAD7RQ66</accession>
<evidence type="ECO:0000313" key="3">
    <source>
        <dbReference type="Proteomes" id="UP001221898"/>
    </source>
</evidence>
<dbReference type="GO" id="GO:0046983">
    <property type="term" value="F:protein dimerization activity"/>
    <property type="evidence" value="ECO:0007669"/>
    <property type="project" value="InterPro"/>
</dbReference>
<dbReference type="InterPro" id="IPR012337">
    <property type="entry name" value="RNaseH-like_sf"/>
</dbReference>
<sequence length="110" mass="12792">MFSSLLAPHTSDLLASSCVEDELHLYLKEPVIDRRRGDPLQWWRQNEGRFKLLAKQARKFLCAPPSSVPSEHVFSEVSAIYESKRSRLTGEHAEQLCFLHHNLVLLNWDY</sequence>
<dbReference type="EMBL" id="JAINUG010000197">
    <property type="protein sequence ID" value="KAJ8388277.1"/>
    <property type="molecule type" value="Genomic_DNA"/>
</dbReference>
<dbReference type="Pfam" id="PF05699">
    <property type="entry name" value="Dimer_Tnp_hAT"/>
    <property type="match status" value="1"/>
</dbReference>
<proteinExistence type="predicted"/>
<gene>
    <name evidence="2" type="ORF">AAFF_G00135380</name>
</gene>